<dbReference type="GO" id="GO:0016787">
    <property type="term" value="F:hydrolase activity"/>
    <property type="evidence" value="ECO:0007669"/>
    <property type="project" value="UniProtKB-KW"/>
</dbReference>
<feature type="domain" description="AB hydrolase-1" evidence="1">
    <location>
        <begin position="4"/>
        <end position="274"/>
    </location>
</feature>
<dbReference type="EMBL" id="CP041695">
    <property type="protein sequence ID" value="QDP83884.1"/>
    <property type="molecule type" value="Genomic_DNA"/>
</dbReference>
<dbReference type="SUPFAM" id="SSF53474">
    <property type="entry name" value="alpha/beta-Hydrolases"/>
    <property type="match status" value="1"/>
</dbReference>
<dbReference type="PANTHER" id="PTHR37017:SF11">
    <property type="entry name" value="ESTERASE_LIPASE_THIOESTERASE DOMAIN-CONTAINING PROTEIN"/>
    <property type="match status" value="1"/>
</dbReference>
<accession>A0A516NY97</accession>
<dbReference type="PANTHER" id="PTHR37017">
    <property type="entry name" value="AB HYDROLASE-1 DOMAIN-CONTAINING PROTEIN-RELATED"/>
    <property type="match status" value="1"/>
</dbReference>
<reference evidence="2 3" key="1">
    <citation type="submission" date="2019-07" db="EMBL/GenBank/DDBJ databases">
        <title>Complete Genome Sequence and Methylome Analysis of Nocardia otitidis-caviarum NEB252.</title>
        <authorList>
            <person name="Fomenkov A."/>
            <person name="Anton B.P."/>
            <person name="Vincze T."/>
            <person name="Roberts R.J."/>
        </authorList>
    </citation>
    <scope>NUCLEOTIDE SEQUENCE [LARGE SCALE GENOMIC DNA]</scope>
    <source>
        <strain evidence="2 3">NEB252</strain>
    </source>
</reference>
<dbReference type="Gene3D" id="3.40.50.1820">
    <property type="entry name" value="alpha/beta hydrolase"/>
    <property type="match status" value="1"/>
</dbReference>
<organism evidence="2 3">
    <name type="scientific">Nocardia otitidiscaviarum</name>
    <dbReference type="NCBI Taxonomy" id="1823"/>
    <lineage>
        <taxon>Bacteria</taxon>
        <taxon>Bacillati</taxon>
        <taxon>Actinomycetota</taxon>
        <taxon>Actinomycetes</taxon>
        <taxon>Mycobacteriales</taxon>
        <taxon>Nocardiaceae</taxon>
        <taxon>Nocardia</taxon>
    </lineage>
</organism>
<sequence length="278" mass="30343">MPTFVFVHGSGNSSSMWTPIQRELALRGQRCLAVDLPGHGFEAQFPIAYQAPQQLDRLATEPSALAAVTLEDNADAVRAVVERVHEYGPVVLVGASLGGTSISVVANQVPDLLDRIVYISAWACTTLTNPIEYMSEPEFTRSLLPGLADLNVGDAMELGVGRANYRGADRDQLARLHAALMADRSEQEFLAFLNALQPDESLAAMMGDARLHPDLGGQVRRQYVRLIRDRSLPIDMQDRLIAEADAATPGNHFEVDSLDTSHAGFVYHPETVAKLLIR</sequence>
<dbReference type="InterPro" id="IPR052897">
    <property type="entry name" value="Sec-Metab_Biosynth_Hydrolase"/>
</dbReference>
<dbReference type="AlphaFoldDB" id="A0A516NY97"/>
<protein>
    <submittedName>
        <fullName evidence="2">Alpha/beta hydrolase</fullName>
    </submittedName>
</protein>
<keyword evidence="2" id="KW-0378">Hydrolase</keyword>
<dbReference type="Pfam" id="PF12697">
    <property type="entry name" value="Abhydrolase_6"/>
    <property type="match status" value="1"/>
</dbReference>
<gene>
    <name evidence="2" type="ORF">FOH10_30390</name>
</gene>
<evidence type="ECO:0000313" key="3">
    <source>
        <dbReference type="Proteomes" id="UP000317039"/>
    </source>
</evidence>
<evidence type="ECO:0000313" key="2">
    <source>
        <dbReference type="EMBL" id="QDP83884.1"/>
    </source>
</evidence>
<dbReference type="InterPro" id="IPR000073">
    <property type="entry name" value="AB_hydrolase_1"/>
</dbReference>
<evidence type="ECO:0000259" key="1">
    <source>
        <dbReference type="Pfam" id="PF12697"/>
    </source>
</evidence>
<dbReference type="Proteomes" id="UP000317039">
    <property type="component" value="Chromosome"/>
</dbReference>
<name>A0A516NY97_9NOCA</name>
<dbReference type="InterPro" id="IPR029058">
    <property type="entry name" value="AB_hydrolase_fold"/>
</dbReference>
<dbReference type="KEGG" id="nod:FOH10_30390"/>
<proteinExistence type="predicted"/>